<feature type="transmembrane region" description="Helical" evidence="4">
    <location>
        <begin position="6"/>
        <end position="23"/>
    </location>
</feature>
<dbReference type="PANTHER" id="PTHR43024">
    <property type="entry name" value="UDP-N-ACETYLMURAMOYL-TRIPEPTIDE--D-ALANYL-D-ALANINE LIGASE"/>
    <property type="match status" value="1"/>
</dbReference>
<dbReference type="RefSeq" id="WP_203365691.1">
    <property type="nucleotide sequence ID" value="NZ_WSFT01000021.1"/>
</dbReference>
<feature type="transmembrane region" description="Helical" evidence="4">
    <location>
        <begin position="149"/>
        <end position="176"/>
    </location>
</feature>
<sequence>MNISNYTSLFVISTILIVIYSLFRRNKFFLNVFRVERYESKDYLQWLKNNRLVSYPKEMVIPLIIYIIITCIFIISSIYIKEIIASYIIIVIWVILMLVSIKYQRKIGQNILLFSKRLKRLIIFSLIVSTIEILIIVLLYMLVFGENIFYYPIILLGMTIIYLEVPYNILLANFLVKPVETSLYKKDYELAYDKLSNIEELKTIGITGSFGKTTTKMITSKILENKFSILKSEEYNNSIKDIIRIINDKLNRSHKVFIIDMAAKNIGDIEEIAKLTKPQIGILTGIEQPNLEAMNNMENIMKVKYELIEELPTDGIAIFNYDNKYIKKLADKTYKEKILYGIENPEELDFYATDIKVYSYGTSFILQDKEGESIECRTKLLGRDNILNILAATATAKVLGLSLDEISKSIESIQPFPKRLELCNIESDIIEIDDRFITGAKETNKSIEIVNGFDGRKIIVTPGLFEIDRNRKQDDIILGNSIAKIFDYVILVGRKQTKDLYEGLLEEAFSKEHIIVVNSMEEAKKKLSKLMKSGDVVLWENEFPSI</sequence>
<dbReference type="SUPFAM" id="SSF53623">
    <property type="entry name" value="MurD-like peptide ligases, catalytic domain"/>
    <property type="match status" value="1"/>
</dbReference>
<keyword evidence="1 6" id="KW-0436">Ligase</keyword>
<proteinExistence type="predicted"/>
<dbReference type="SUPFAM" id="SSF53244">
    <property type="entry name" value="MurD-like peptide ligases, peptide-binding domain"/>
    <property type="match status" value="1"/>
</dbReference>
<gene>
    <name evidence="6" type="ORF">GOQ27_04780</name>
</gene>
<keyword evidence="7" id="KW-1185">Reference proteome</keyword>
<name>A0A942USG3_9FIRM</name>
<dbReference type="Proteomes" id="UP000724672">
    <property type="component" value="Unassembled WGS sequence"/>
</dbReference>
<dbReference type="InterPro" id="IPR036615">
    <property type="entry name" value="Mur_ligase_C_dom_sf"/>
</dbReference>
<evidence type="ECO:0000256" key="4">
    <source>
        <dbReference type="SAM" id="Phobius"/>
    </source>
</evidence>
<feature type="transmembrane region" description="Helical" evidence="4">
    <location>
        <begin position="121"/>
        <end position="143"/>
    </location>
</feature>
<feature type="transmembrane region" description="Helical" evidence="4">
    <location>
        <begin position="84"/>
        <end position="101"/>
    </location>
</feature>
<comment type="caution">
    <text evidence="6">The sequence shown here is derived from an EMBL/GenBank/DDBJ whole genome shotgun (WGS) entry which is preliminary data.</text>
</comment>
<keyword evidence="4" id="KW-0812">Transmembrane</keyword>
<dbReference type="InterPro" id="IPR051046">
    <property type="entry name" value="MurCDEF_CellWall_CoF430Synth"/>
</dbReference>
<dbReference type="AlphaFoldDB" id="A0A942USG3"/>
<evidence type="ECO:0000259" key="5">
    <source>
        <dbReference type="Pfam" id="PF08245"/>
    </source>
</evidence>
<dbReference type="EMBL" id="WSFT01000021">
    <property type="protein sequence ID" value="MBS4537763.1"/>
    <property type="molecule type" value="Genomic_DNA"/>
</dbReference>
<dbReference type="PANTHER" id="PTHR43024:SF1">
    <property type="entry name" value="UDP-N-ACETYLMURAMOYL-TRIPEPTIDE--D-ALANYL-D-ALANINE LIGASE"/>
    <property type="match status" value="1"/>
</dbReference>
<evidence type="ECO:0000313" key="7">
    <source>
        <dbReference type="Proteomes" id="UP000724672"/>
    </source>
</evidence>
<keyword evidence="3" id="KW-0067">ATP-binding</keyword>
<evidence type="ECO:0000256" key="2">
    <source>
        <dbReference type="ARBA" id="ARBA00022741"/>
    </source>
</evidence>
<dbReference type="Pfam" id="PF08245">
    <property type="entry name" value="Mur_ligase_M"/>
    <property type="match status" value="1"/>
</dbReference>
<keyword evidence="4" id="KW-1133">Transmembrane helix</keyword>
<evidence type="ECO:0000256" key="3">
    <source>
        <dbReference type="ARBA" id="ARBA00022840"/>
    </source>
</evidence>
<evidence type="ECO:0000313" key="6">
    <source>
        <dbReference type="EMBL" id="MBS4537763.1"/>
    </source>
</evidence>
<dbReference type="InterPro" id="IPR013221">
    <property type="entry name" value="Mur_ligase_cen"/>
</dbReference>
<accession>A0A942USG3</accession>
<dbReference type="Gene3D" id="3.90.190.20">
    <property type="entry name" value="Mur ligase, C-terminal domain"/>
    <property type="match status" value="1"/>
</dbReference>
<feature type="transmembrane region" description="Helical" evidence="4">
    <location>
        <begin position="59"/>
        <end position="78"/>
    </location>
</feature>
<dbReference type="GO" id="GO:0016881">
    <property type="term" value="F:acid-amino acid ligase activity"/>
    <property type="evidence" value="ECO:0007669"/>
    <property type="project" value="InterPro"/>
</dbReference>
<dbReference type="Gene3D" id="3.40.1190.10">
    <property type="entry name" value="Mur-like, catalytic domain"/>
    <property type="match status" value="1"/>
</dbReference>
<organism evidence="6 7">
    <name type="scientific">Anaeromonas frigoriresistens</name>
    <dbReference type="NCBI Taxonomy" id="2683708"/>
    <lineage>
        <taxon>Bacteria</taxon>
        <taxon>Bacillati</taxon>
        <taxon>Bacillota</taxon>
        <taxon>Tissierellia</taxon>
        <taxon>Tissierellales</taxon>
        <taxon>Thermohalobacteraceae</taxon>
        <taxon>Anaeromonas</taxon>
    </lineage>
</organism>
<keyword evidence="2" id="KW-0547">Nucleotide-binding</keyword>
<keyword evidence="4" id="KW-0472">Membrane</keyword>
<feature type="domain" description="Mur ligase central" evidence="5">
    <location>
        <begin position="206"/>
        <end position="396"/>
    </location>
</feature>
<protein>
    <submittedName>
        <fullName evidence="6">UDP-N-acetylmuramoyl-tripeptide--D-alanyl-D-alanine ligase</fullName>
    </submittedName>
</protein>
<dbReference type="InterPro" id="IPR036565">
    <property type="entry name" value="Mur-like_cat_sf"/>
</dbReference>
<evidence type="ECO:0000256" key="1">
    <source>
        <dbReference type="ARBA" id="ARBA00022598"/>
    </source>
</evidence>
<dbReference type="GO" id="GO:0005524">
    <property type="term" value="F:ATP binding"/>
    <property type="evidence" value="ECO:0007669"/>
    <property type="project" value="UniProtKB-KW"/>
</dbReference>
<reference evidence="6" key="1">
    <citation type="submission" date="2019-12" db="EMBL/GenBank/DDBJ databases">
        <title>Clostridiaceae gen. nov. sp. nov., isolated from sediment in Xinjiang, China.</title>
        <authorList>
            <person name="Zhang R."/>
        </authorList>
    </citation>
    <scope>NUCLEOTIDE SEQUENCE</scope>
    <source>
        <strain evidence="6">D2Q-11</strain>
    </source>
</reference>